<dbReference type="SUPFAM" id="SSF53383">
    <property type="entry name" value="PLP-dependent transferases"/>
    <property type="match status" value="1"/>
</dbReference>
<keyword evidence="3 10" id="KW-0032">Aminotransferase</keyword>
<dbReference type="PANTHER" id="PTHR45744">
    <property type="entry name" value="TYROSINE AMINOTRANSFERASE"/>
    <property type="match status" value="1"/>
</dbReference>
<evidence type="ECO:0000256" key="5">
    <source>
        <dbReference type="ARBA" id="ARBA00022898"/>
    </source>
</evidence>
<reference evidence="10" key="2">
    <citation type="submission" date="2025-08" db="UniProtKB">
        <authorList>
            <consortium name="RefSeq"/>
        </authorList>
    </citation>
    <scope>IDENTIFICATION</scope>
    <source>
        <tissue evidence="10">Leaf</tissue>
    </source>
</reference>
<dbReference type="GO" id="GO:0006572">
    <property type="term" value="P:L-tyrosine catabolic process"/>
    <property type="evidence" value="ECO:0000318"/>
    <property type="project" value="GO_Central"/>
</dbReference>
<name>A0A9R0JLQ1_SPIOL</name>
<evidence type="ECO:0000259" key="8">
    <source>
        <dbReference type="Pfam" id="PF00155"/>
    </source>
</evidence>
<evidence type="ECO:0000256" key="7">
    <source>
        <dbReference type="PIRSR" id="PIRSR000517-1"/>
    </source>
</evidence>
<dbReference type="InterPro" id="IPR015424">
    <property type="entry name" value="PyrdxlP-dep_Trfase"/>
</dbReference>
<dbReference type="Gene3D" id="3.90.1150.10">
    <property type="entry name" value="Aspartate Aminotransferase, domain 1"/>
    <property type="match status" value="1"/>
</dbReference>
<dbReference type="InterPro" id="IPR015422">
    <property type="entry name" value="PyrdxlP-dep_Trfase_small"/>
</dbReference>
<keyword evidence="4" id="KW-0808">Transferase</keyword>
<evidence type="ECO:0000256" key="3">
    <source>
        <dbReference type="ARBA" id="ARBA00022576"/>
    </source>
</evidence>
<feature type="domain" description="Aminotransferase class I/classII large" evidence="8">
    <location>
        <begin position="52"/>
        <end position="417"/>
    </location>
</feature>
<dbReference type="FunFam" id="3.40.640.10:FF:000048">
    <property type="entry name" value="tyrosine aminotransferase"/>
    <property type="match status" value="1"/>
</dbReference>
<dbReference type="NCBIfam" id="TIGR01265">
    <property type="entry name" value="tyr_nico_aTase"/>
    <property type="match status" value="1"/>
</dbReference>
<dbReference type="Proteomes" id="UP000813463">
    <property type="component" value="Chromosome 4"/>
</dbReference>
<dbReference type="KEGG" id="soe:110779131"/>
<organism evidence="9 10">
    <name type="scientific">Spinacia oleracea</name>
    <name type="common">Spinach</name>
    <dbReference type="NCBI Taxonomy" id="3562"/>
    <lineage>
        <taxon>Eukaryota</taxon>
        <taxon>Viridiplantae</taxon>
        <taxon>Streptophyta</taxon>
        <taxon>Embryophyta</taxon>
        <taxon>Tracheophyta</taxon>
        <taxon>Spermatophyta</taxon>
        <taxon>Magnoliopsida</taxon>
        <taxon>eudicotyledons</taxon>
        <taxon>Gunneridae</taxon>
        <taxon>Pentapetalae</taxon>
        <taxon>Caryophyllales</taxon>
        <taxon>Chenopodiaceae</taxon>
        <taxon>Chenopodioideae</taxon>
        <taxon>Anserineae</taxon>
        <taxon>Spinacia</taxon>
    </lineage>
</organism>
<dbReference type="CDD" id="cd00609">
    <property type="entry name" value="AAT_like"/>
    <property type="match status" value="1"/>
</dbReference>
<accession>A0A9R0JLQ1</accession>
<evidence type="ECO:0000256" key="6">
    <source>
        <dbReference type="PIRNR" id="PIRNR000517"/>
    </source>
</evidence>
<evidence type="ECO:0000256" key="1">
    <source>
        <dbReference type="ARBA" id="ARBA00001933"/>
    </source>
</evidence>
<comment type="cofactor">
    <cofactor evidence="1 6 7">
        <name>pyridoxal 5'-phosphate</name>
        <dbReference type="ChEBI" id="CHEBI:597326"/>
    </cofactor>
</comment>
<dbReference type="Gene3D" id="3.40.640.10">
    <property type="entry name" value="Type I PLP-dependent aspartate aminotransferase-like (Major domain)"/>
    <property type="match status" value="1"/>
</dbReference>
<proteinExistence type="inferred from homology"/>
<dbReference type="AlphaFoldDB" id="A0A9R0JLQ1"/>
<dbReference type="GO" id="GO:0004838">
    <property type="term" value="F:L-tyrosine-2-oxoglutarate transaminase activity"/>
    <property type="evidence" value="ECO:0000318"/>
    <property type="project" value="GO_Central"/>
</dbReference>
<feature type="modified residue" description="N6-(pyridoxal phosphate)lysine" evidence="7">
    <location>
        <position position="261"/>
    </location>
</feature>
<dbReference type="PROSITE" id="PS00105">
    <property type="entry name" value="AA_TRANSFER_CLASS_1"/>
    <property type="match status" value="1"/>
</dbReference>
<gene>
    <name evidence="10" type="primary">LOC110779131</name>
</gene>
<evidence type="ECO:0000313" key="10">
    <source>
        <dbReference type="RefSeq" id="XP_021839350.1"/>
    </source>
</evidence>
<evidence type="ECO:0000256" key="2">
    <source>
        <dbReference type="ARBA" id="ARBA00007441"/>
    </source>
</evidence>
<dbReference type="Pfam" id="PF00155">
    <property type="entry name" value="Aminotran_1_2"/>
    <property type="match status" value="1"/>
</dbReference>
<dbReference type="InterPro" id="IPR015421">
    <property type="entry name" value="PyrdxlP-dep_Trfase_major"/>
</dbReference>
<sequence length="431" mass="47774">MVQVNLAQKNKQQNMKEVNSFEDKTQNMITIKGIIGLIMSQIDEDDVHNNKEVISLGMGDPTAYSCFTTTRVAEEAVVDALSSTKFNGYAPTQGLPQTRKAIADYLSRDLPYKLTKDDVFVTSGCTNAIDIALSILARPGANILVPIPGFPIYQLCASFRQIEVKHFNLLPTKGWEVDLDAVKTLADENTVAIVVINPGNPCGNVYSYHHLSQIADIAKKLGIVVIADEVYGHLAFGKNPFVPMGTFGSIAPVLTLGSLSKRWLVPGWRLGWLAVTDPTSIFKQPKVMERLKKFFDIYGGPPTFIQAAVPQILEETDDVFFKKNINLLKQTSDFCFDGINKIPCLNCPQKPEGSMAVMVKLNLLLLKDISDDIDFCFKLAKEESVVILPGVAVGMKDWLRITFAVEPAFLEEAIQRIKSFCQRHACQPDRN</sequence>
<evidence type="ECO:0000256" key="4">
    <source>
        <dbReference type="ARBA" id="ARBA00022679"/>
    </source>
</evidence>
<comment type="similarity">
    <text evidence="2 6">Belongs to the class-I pyridoxal-phosphate-dependent aminotransferase family.</text>
</comment>
<reference evidence="9" key="1">
    <citation type="journal article" date="2021" name="Nat. Commun.">
        <title>Genomic analyses provide insights into spinach domestication and the genetic basis of agronomic traits.</title>
        <authorList>
            <person name="Cai X."/>
            <person name="Sun X."/>
            <person name="Xu C."/>
            <person name="Sun H."/>
            <person name="Wang X."/>
            <person name="Ge C."/>
            <person name="Zhang Z."/>
            <person name="Wang Q."/>
            <person name="Fei Z."/>
            <person name="Jiao C."/>
            <person name="Wang Q."/>
        </authorList>
    </citation>
    <scope>NUCLEOTIDE SEQUENCE [LARGE SCALE GENOMIC DNA]</scope>
    <source>
        <strain evidence="9">cv. Varoflay</strain>
    </source>
</reference>
<evidence type="ECO:0000313" key="9">
    <source>
        <dbReference type="Proteomes" id="UP000813463"/>
    </source>
</evidence>
<dbReference type="InterPro" id="IPR005958">
    <property type="entry name" value="TyrNic_aminoTrfase"/>
</dbReference>
<keyword evidence="9" id="KW-1185">Reference proteome</keyword>
<keyword evidence="5 6" id="KW-0663">Pyridoxal phosphate</keyword>
<dbReference type="RefSeq" id="XP_021839350.1">
    <property type="nucleotide sequence ID" value="XM_021983658.2"/>
</dbReference>
<dbReference type="PIRSF" id="PIRSF000517">
    <property type="entry name" value="Tyr_transaminase"/>
    <property type="match status" value="1"/>
</dbReference>
<dbReference type="PANTHER" id="PTHR45744:SF2">
    <property type="entry name" value="TYROSINE AMINOTRANSFERASE"/>
    <property type="match status" value="1"/>
</dbReference>
<dbReference type="InterPro" id="IPR004838">
    <property type="entry name" value="NHTrfase_class1_PyrdxlP-BS"/>
</dbReference>
<dbReference type="OrthoDB" id="7042322at2759"/>
<protein>
    <submittedName>
        <fullName evidence="10">Probable aminotransferase TAT2</fullName>
    </submittedName>
</protein>
<dbReference type="GO" id="GO:0030170">
    <property type="term" value="F:pyridoxal phosphate binding"/>
    <property type="evidence" value="ECO:0007669"/>
    <property type="project" value="InterPro"/>
</dbReference>
<dbReference type="GeneID" id="110779131"/>
<dbReference type="FunFam" id="3.90.1150.10:FF:000040">
    <property type="entry name" value="Tyrosine aminotransferase"/>
    <property type="match status" value="1"/>
</dbReference>
<dbReference type="InterPro" id="IPR004839">
    <property type="entry name" value="Aminotransferase_I/II_large"/>
</dbReference>